<dbReference type="EMBL" id="RIBY02002089">
    <property type="protein sequence ID" value="KAH9825702.1"/>
    <property type="molecule type" value="Genomic_DNA"/>
</dbReference>
<accession>A0A9W7SNL1</accession>
<dbReference type="OrthoDB" id="442176at2759"/>
<dbReference type="SUPFAM" id="SSF55154">
    <property type="entry name" value="CYTH-like phosphatases"/>
    <property type="match status" value="1"/>
</dbReference>
<dbReference type="InterPro" id="IPR033469">
    <property type="entry name" value="CYTH-like_dom_sf"/>
</dbReference>
<organism evidence="1 2">
    <name type="scientific">Teratosphaeria destructans</name>
    <dbReference type="NCBI Taxonomy" id="418781"/>
    <lineage>
        <taxon>Eukaryota</taxon>
        <taxon>Fungi</taxon>
        <taxon>Dikarya</taxon>
        <taxon>Ascomycota</taxon>
        <taxon>Pezizomycotina</taxon>
        <taxon>Dothideomycetes</taxon>
        <taxon>Dothideomycetidae</taxon>
        <taxon>Mycosphaerellales</taxon>
        <taxon>Teratosphaeriaceae</taxon>
        <taxon>Teratosphaeria</taxon>
    </lineage>
</organism>
<evidence type="ECO:0000313" key="2">
    <source>
        <dbReference type="Proteomes" id="UP001138500"/>
    </source>
</evidence>
<reference evidence="1 2" key="1">
    <citation type="journal article" date="2018" name="IMA Fungus">
        <title>IMA Genome-F 10: Nine draft genome sequences of Claviceps purpurea s.lat., including C. arundinis, C. humidiphila, and C. cf. spartinae, pseudomolecules for the pitch canker pathogen Fusarium circinatum, draft genome of Davidsoniella eucalypti, Grosmannia galeiformis, Quambalaria eucalypti, and Teratosphaeria destructans.</title>
        <authorList>
            <person name="Wingfield B.D."/>
            <person name="Liu M."/>
            <person name="Nguyen H.D."/>
            <person name="Lane F.A."/>
            <person name="Morgan S.W."/>
            <person name="De Vos L."/>
            <person name="Wilken P.M."/>
            <person name="Duong T.A."/>
            <person name="Aylward J."/>
            <person name="Coetzee M.P."/>
            <person name="Dadej K."/>
            <person name="De Beer Z.W."/>
            <person name="Findlay W."/>
            <person name="Havenga M."/>
            <person name="Kolarik M."/>
            <person name="Menzies J.G."/>
            <person name="Naidoo K."/>
            <person name="Pochopski O."/>
            <person name="Shoukouhi P."/>
            <person name="Santana Q.C."/>
            <person name="Seifert K.A."/>
            <person name="Soal N."/>
            <person name="Steenkamp E.T."/>
            <person name="Tatham C.T."/>
            <person name="van der Nest M.A."/>
            <person name="Wingfield M.J."/>
        </authorList>
    </citation>
    <scope>NUCLEOTIDE SEQUENCE [LARGE SCALE GENOMIC DNA]</scope>
    <source>
        <strain evidence="1">CMW44962</strain>
    </source>
</reference>
<dbReference type="GO" id="GO:0042357">
    <property type="term" value="P:thiamine diphosphate metabolic process"/>
    <property type="evidence" value="ECO:0007669"/>
    <property type="project" value="TreeGrafter"/>
</dbReference>
<name>A0A9W7SNL1_9PEZI</name>
<dbReference type="AlphaFoldDB" id="A0A9W7SNL1"/>
<dbReference type="Gene3D" id="2.40.320.10">
    <property type="entry name" value="Hypothetical Protein Pfu-838710-001"/>
    <property type="match status" value="1"/>
</dbReference>
<protein>
    <submittedName>
        <fullName evidence="1">Adenylate cyclase</fullName>
    </submittedName>
</protein>
<dbReference type="InterPro" id="IPR039582">
    <property type="entry name" value="THTPA"/>
</dbReference>
<dbReference type="Proteomes" id="UP001138500">
    <property type="component" value="Unassembled WGS sequence"/>
</dbReference>
<keyword evidence="2" id="KW-1185">Reference proteome</keyword>
<reference evidence="1 2" key="2">
    <citation type="journal article" date="2021" name="Curr. Genet.">
        <title>Genetic response to nitrogen starvation in the aggressive Eucalyptus foliar pathogen Teratosphaeria destructans.</title>
        <authorList>
            <person name="Havenga M."/>
            <person name="Wingfield B.D."/>
            <person name="Wingfield M.J."/>
            <person name="Dreyer L.L."/>
            <person name="Roets F."/>
            <person name="Aylward J."/>
        </authorList>
    </citation>
    <scope>NUCLEOTIDE SEQUENCE [LARGE SCALE GENOMIC DNA]</scope>
    <source>
        <strain evidence="1">CMW44962</strain>
    </source>
</reference>
<dbReference type="GO" id="GO:0050333">
    <property type="term" value="F:thiamine triphosphate phosphatase activity"/>
    <property type="evidence" value="ECO:0007669"/>
    <property type="project" value="InterPro"/>
</dbReference>
<gene>
    <name evidence="1" type="ORF">Tdes44962_MAKER00632</name>
</gene>
<sequence>MSNNDSAPFRLKQPRGLMKSYQELRILPQPTKRVRDTYLDINGQLVGKDIWLRRRTEEIATPQNDGKVASLEVAGEEWEAKVRLGGDYTDSQFEEVKGKEAVIDVLGKLAPGVSLDELAPFADLLTERQAWSVANYPIGDMSIVLDSVTEVSSETSAFRHAVGEVELMAEVVGGGNEAKHMGRKKAQAEVLKARLDEFVEGNEELFPVKYGGGGKVEGKLSAYLGWKAKVQGGEEKTG</sequence>
<dbReference type="PANTHER" id="PTHR14586">
    <property type="entry name" value="THIAMINE-TRIPHOSPHATASE"/>
    <property type="match status" value="1"/>
</dbReference>
<dbReference type="GO" id="GO:0000287">
    <property type="term" value="F:magnesium ion binding"/>
    <property type="evidence" value="ECO:0007669"/>
    <property type="project" value="TreeGrafter"/>
</dbReference>
<proteinExistence type="predicted"/>
<dbReference type="PANTHER" id="PTHR14586:SF1">
    <property type="entry name" value="THIAMINE-TRIPHOSPHATASE"/>
    <property type="match status" value="1"/>
</dbReference>
<evidence type="ECO:0000313" key="1">
    <source>
        <dbReference type="EMBL" id="KAH9825702.1"/>
    </source>
</evidence>
<comment type="caution">
    <text evidence="1">The sequence shown here is derived from an EMBL/GenBank/DDBJ whole genome shotgun (WGS) entry which is preliminary data.</text>
</comment>